<gene>
    <name evidence="4" type="ORF">OM075_19270</name>
</gene>
<name>A0AAE3M7N9_9BACT</name>
<dbReference type="GO" id="GO:0033389">
    <property type="term" value="P:putrescine biosynthetic process from arginine, via agmatine"/>
    <property type="evidence" value="ECO:0007669"/>
    <property type="project" value="TreeGrafter"/>
</dbReference>
<organism evidence="4 5">
    <name type="scientific">Plebeiibacterium sediminum</name>
    <dbReference type="NCBI Taxonomy" id="2992112"/>
    <lineage>
        <taxon>Bacteria</taxon>
        <taxon>Pseudomonadati</taxon>
        <taxon>Bacteroidota</taxon>
        <taxon>Bacteroidia</taxon>
        <taxon>Marinilabiliales</taxon>
        <taxon>Marinilabiliaceae</taxon>
        <taxon>Plebeiibacterium</taxon>
    </lineage>
</organism>
<dbReference type="Proteomes" id="UP001209229">
    <property type="component" value="Unassembled WGS sequence"/>
</dbReference>
<dbReference type="AlphaFoldDB" id="A0AAE3M7N9"/>
<keyword evidence="1" id="KW-0479">Metal-binding</keyword>
<accession>A0AAE3M7N9</accession>
<dbReference type="EMBL" id="JAPDPJ010000059">
    <property type="protein sequence ID" value="MCW3788618.1"/>
    <property type="molecule type" value="Genomic_DNA"/>
</dbReference>
<dbReference type="PROSITE" id="PS51409">
    <property type="entry name" value="ARGINASE_2"/>
    <property type="match status" value="1"/>
</dbReference>
<dbReference type="InterPro" id="IPR023696">
    <property type="entry name" value="Ureohydrolase_dom_sf"/>
</dbReference>
<evidence type="ECO:0000313" key="4">
    <source>
        <dbReference type="EMBL" id="MCW3788618.1"/>
    </source>
</evidence>
<dbReference type="GO" id="GO:0046872">
    <property type="term" value="F:metal ion binding"/>
    <property type="evidence" value="ECO:0007669"/>
    <property type="project" value="UniProtKB-KW"/>
</dbReference>
<dbReference type="SUPFAM" id="SSF52768">
    <property type="entry name" value="Arginase/deacetylase"/>
    <property type="match status" value="1"/>
</dbReference>
<evidence type="ECO:0000313" key="5">
    <source>
        <dbReference type="Proteomes" id="UP001209229"/>
    </source>
</evidence>
<dbReference type="Gene3D" id="3.40.800.10">
    <property type="entry name" value="Ureohydrolase domain"/>
    <property type="match status" value="1"/>
</dbReference>
<evidence type="ECO:0000256" key="2">
    <source>
        <dbReference type="ARBA" id="ARBA00022801"/>
    </source>
</evidence>
<keyword evidence="2" id="KW-0378">Hydrolase</keyword>
<sequence>MTIKDFLEPVKKPQFISSFMKEDEALCSQIEYGFFSKDDEEISKYDVAIIGIEDAKNALDNKGVELAADYIRTQLGLLRKTTRELKIIDLGNIKGNTLDDRYFALREVGSKLIKYQVFVVVLGGAQDYLLPVIQSLTTVDDEIAISLIDSRLDFAVEEVEYSSKSYLSHIKSEFASQIFELNILGVQKYFVGSSQDELMREMCWEYVRLGDIRNENIKYTEPFLRDADVVGFDVGAIQSSYIPYYNNINVNGLTGYEACQIAWYSGLSDKLKFFCLQEYNPSLDIDRKGTMLCAQIIWHLLEGESLKITEVPSVESENYKIFVVHLHNFNQDIRFYTNRVNGRWWIEVPWKESIRLLSCSKDVYDDTQKGNLPDKWWRFFRKGAMK</sequence>
<dbReference type="InterPro" id="IPR006035">
    <property type="entry name" value="Ureohydrolase"/>
</dbReference>
<dbReference type="GO" id="GO:0008783">
    <property type="term" value="F:agmatinase activity"/>
    <property type="evidence" value="ECO:0007669"/>
    <property type="project" value="TreeGrafter"/>
</dbReference>
<dbReference type="PANTHER" id="PTHR11358:SF26">
    <property type="entry name" value="GUANIDINO ACID HYDROLASE, MITOCHONDRIAL"/>
    <property type="match status" value="1"/>
</dbReference>
<keyword evidence="5" id="KW-1185">Reference proteome</keyword>
<comment type="caution">
    <text evidence="4">The sequence shown here is derived from an EMBL/GenBank/DDBJ whole genome shotgun (WGS) entry which is preliminary data.</text>
</comment>
<dbReference type="PANTHER" id="PTHR11358">
    <property type="entry name" value="ARGINASE/AGMATINASE"/>
    <property type="match status" value="1"/>
</dbReference>
<evidence type="ECO:0000256" key="1">
    <source>
        <dbReference type="ARBA" id="ARBA00022723"/>
    </source>
</evidence>
<dbReference type="RefSeq" id="WP_301192176.1">
    <property type="nucleotide sequence ID" value="NZ_JAPDPJ010000059.1"/>
</dbReference>
<dbReference type="Pfam" id="PF00491">
    <property type="entry name" value="Arginase"/>
    <property type="match status" value="1"/>
</dbReference>
<protein>
    <submittedName>
        <fullName evidence="4">Arginase family protein</fullName>
    </submittedName>
</protein>
<reference evidence="4" key="1">
    <citation type="submission" date="2022-10" db="EMBL/GenBank/DDBJ databases">
        <authorList>
            <person name="Yu W.X."/>
        </authorList>
    </citation>
    <scope>NUCLEOTIDE SEQUENCE</scope>
    <source>
        <strain evidence="4">AAT</strain>
    </source>
</reference>
<evidence type="ECO:0000256" key="3">
    <source>
        <dbReference type="PROSITE-ProRule" id="PRU00742"/>
    </source>
</evidence>
<comment type="similarity">
    <text evidence="3">Belongs to the arginase family.</text>
</comment>
<proteinExistence type="inferred from homology"/>